<evidence type="ECO:0008006" key="3">
    <source>
        <dbReference type="Google" id="ProtNLM"/>
    </source>
</evidence>
<protein>
    <recommendedName>
        <fullName evidence="3">Lipoprotein</fullName>
    </recommendedName>
</protein>
<dbReference type="EMBL" id="FNCP01000002">
    <property type="protein sequence ID" value="SDG30441.1"/>
    <property type="molecule type" value="Genomic_DNA"/>
</dbReference>
<sequence>MKGLLNKTLIIFLTTMIFLSLSACGKKNNELTVAITAEIISVTGQQFQGIGTSGIKDPAREDFKIFTFKLDEENSKNIKNRRIIVPDFKKIFEDTKDDLYWFGNSYIRDNGNENTAEYLYEITLYTRGLDEDFLRKILNSNEVIISWLTEDGQQKEKRIKVGDLAVFK</sequence>
<name>A0A1G7T5D5_9FIRM</name>
<organism evidence="1 2">
    <name type="scientific">Desulfosporosinus hippei DSM 8344</name>
    <dbReference type="NCBI Taxonomy" id="1121419"/>
    <lineage>
        <taxon>Bacteria</taxon>
        <taxon>Bacillati</taxon>
        <taxon>Bacillota</taxon>
        <taxon>Clostridia</taxon>
        <taxon>Eubacteriales</taxon>
        <taxon>Desulfitobacteriaceae</taxon>
        <taxon>Desulfosporosinus</taxon>
    </lineage>
</organism>
<proteinExistence type="predicted"/>
<dbReference type="OrthoDB" id="2080929at2"/>
<dbReference type="PROSITE" id="PS51257">
    <property type="entry name" value="PROKAR_LIPOPROTEIN"/>
    <property type="match status" value="1"/>
</dbReference>
<accession>A0A1G7T5D5</accession>
<dbReference type="RefSeq" id="WP_092329355.1">
    <property type="nucleotide sequence ID" value="NZ_FNCP01000002.1"/>
</dbReference>
<evidence type="ECO:0000313" key="2">
    <source>
        <dbReference type="Proteomes" id="UP000198656"/>
    </source>
</evidence>
<dbReference type="AlphaFoldDB" id="A0A1G7T5D5"/>
<reference evidence="2" key="1">
    <citation type="submission" date="2016-10" db="EMBL/GenBank/DDBJ databases">
        <authorList>
            <person name="Varghese N."/>
            <person name="Submissions S."/>
        </authorList>
    </citation>
    <scope>NUCLEOTIDE SEQUENCE [LARGE SCALE GENOMIC DNA]</scope>
    <source>
        <strain evidence="2">DSM 8344</strain>
    </source>
</reference>
<dbReference type="Proteomes" id="UP000198656">
    <property type="component" value="Unassembled WGS sequence"/>
</dbReference>
<gene>
    <name evidence="1" type="ORF">SAMN05443529_102104</name>
</gene>
<keyword evidence="2" id="KW-1185">Reference proteome</keyword>
<evidence type="ECO:0000313" key="1">
    <source>
        <dbReference type="EMBL" id="SDG30441.1"/>
    </source>
</evidence>